<dbReference type="RefSeq" id="WP_208228718.1">
    <property type="nucleotide sequence ID" value="NZ_CP050854.1"/>
</dbReference>
<name>A0ABX7V1F7_9GAMM</name>
<evidence type="ECO:0000256" key="1">
    <source>
        <dbReference type="SAM" id="Coils"/>
    </source>
</evidence>
<evidence type="ECO:0008006" key="4">
    <source>
        <dbReference type="Google" id="ProtNLM"/>
    </source>
</evidence>
<evidence type="ECO:0000313" key="2">
    <source>
        <dbReference type="EMBL" id="QTF10235.1"/>
    </source>
</evidence>
<feature type="coiled-coil region" evidence="1">
    <location>
        <begin position="54"/>
        <end position="83"/>
    </location>
</feature>
<gene>
    <name evidence="2" type="ORF">HC231_21635</name>
</gene>
<dbReference type="EMBL" id="CP050854">
    <property type="protein sequence ID" value="QTF10235.1"/>
    <property type="molecule type" value="Genomic_DNA"/>
</dbReference>
<keyword evidence="1" id="KW-0175">Coiled coil</keyword>
<organism evidence="2 3">
    <name type="scientific">Brenneria izadpanahii</name>
    <dbReference type="NCBI Taxonomy" id="2722756"/>
    <lineage>
        <taxon>Bacteria</taxon>
        <taxon>Pseudomonadati</taxon>
        <taxon>Pseudomonadota</taxon>
        <taxon>Gammaproteobacteria</taxon>
        <taxon>Enterobacterales</taxon>
        <taxon>Pectobacteriaceae</taxon>
        <taxon>Brenneria</taxon>
    </lineage>
</organism>
<dbReference type="Proteomes" id="UP000671960">
    <property type="component" value="Chromosome"/>
</dbReference>
<sequence length="121" mass="14257">MSSPTAVKILIAQAETLTNAGLHRRAVRLWRNIAIHPDATEMQREQAWQRVEKIQMAIAEIQKITAQKKHQEMEMKKERLEKDRLRILDLFSQGYTPVQVRMMTGRSRSFVSECRKKVRRI</sequence>
<proteinExistence type="predicted"/>
<evidence type="ECO:0000313" key="3">
    <source>
        <dbReference type="Proteomes" id="UP000671960"/>
    </source>
</evidence>
<keyword evidence="3" id="KW-1185">Reference proteome</keyword>
<reference evidence="2 3" key="1">
    <citation type="submission" date="2020-03" db="EMBL/GenBank/DDBJ databases">
        <authorList>
            <person name="Bakhshi Ganjeh M."/>
        </authorList>
    </citation>
    <scope>NUCLEOTIDE SEQUENCE [LARGE SCALE GENOMIC DNA]</scope>
    <source>
        <strain evidence="3">Iran 50</strain>
    </source>
</reference>
<accession>A0ABX7V1F7</accession>
<protein>
    <recommendedName>
        <fullName evidence="4">Transcriptional regulator</fullName>
    </recommendedName>
</protein>